<dbReference type="GO" id="GO:0008270">
    <property type="term" value="F:zinc ion binding"/>
    <property type="evidence" value="ECO:0007669"/>
    <property type="project" value="UniProtKB-UniRule"/>
</dbReference>
<sequence length="353" mass="39427">MSGGFLHHTLYSPTNFQPQHFVLNNGVGIKHHDVGVVEIVSPNSQINVVISSGIHGDETAPIILIDELVTDIFNQKFVPMHRILFIIAYPAAIHAHTRFIEENLNQLFAGKNDDRNAECALANRLQRHVSTFFASTSANSFSQDKTNRWHFDLHSTIRNSKHYMFAVIPASTHAIDIRPLTVFLSAAGIDAILLSRTPSSTFSWWTCENFGALAATFEMGCVTLFHQNNMEAFKPLKQAMKSLLSSDAVLQRKSSYALKAYKVSRTITKMDESFRLAFDKQVANFTFFIEGELLAQENNIFYTAGLGGEAVVFPNAKVTIGQRACLLVQPFKPNFSQPLYVNVELNPELLNSS</sequence>
<dbReference type="PANTHER" id="PTHR15162">
    <property type="entry name" value="ASPARTOACYLASE"/>
    <property type="match status" value="1"/>
</dbReference>
<accession>A0A291B6Z4</accession>
<evidence type="ECO:0000256" key="1">
    <source>
        <dbReference type="ARBA" id="ARBA00022503"/>
    </source>
</evidence>
<reference evidence="9" key="1">
    <citation type="submission" date="2017-04" db="EMBL/GenBank/DDBJ databases">
        <title>Genome evolution of the luminous symbionts of deep sea anglerfish.</title>
        <authorList>
            <person name="Hendry T.A."/>
        </authorList>
    </citation>
    <scope>NUCLEOTIDE SEQUENCE [LARGE SCALE GENOMIC DNA]</scope>
</reference>
<feature type="binding site" evidence="5">
    <location>
        <position position="55"/>
    </location>
    <ligand>
        <name>Zn(2+)</name>
        <dbReference type="ChEBI" id="CHEBI:29105"/>
    </ligand>
</feature>
<comment type="cofactor">
    <cofactor evidence="5">
        <name>Zn(2+)</name>
        <dbReference type="ChEBI" id="CHEBI:29105"/>
    </cofactor>
    <text evidence="5">Binds 1 zinc ion per subunit.</text>
</comment>
<dbReference type="InterPro" id="IPR016681">
    <property type="entry name" value="SuccinylGlu_desuccinylase"/>
</dbReference>
<dbReference type="EMBL" id="CP020660">
    <property type="protein sequence ID" value="ATF08780.1"/>
    <property type="molecule type" value="Genomic_DNA"/>
</dbReference>
<dbReference type="AlphaFoldDB" id="A0A291B6Z4"/>
<dbReference type="GO" id="GO:0019545">
    <property type="term" value="P:L-arginine catabolic process to succinate"/>
    <property type="evidence" value="ECO:0007669"/>
    <property type="project" value="UniProtKB-UniRule"/>
</dbReference>
<dbReference type="Pfam" id="PF24827">
    <property type="entry name" value="AstE_AspA_cat"/>
    <property type="match status" value="1"/>
</dbReference>
<dbReference type="Gene3D" id="3.40.630.10">
    <property type="entry name" value="Zn peptidases"/>
    <property type="match status" value="1"/>
</dbReference>
<dbReference type="UniPathway" id="UPA00185">
    <property type="reaction ID" value="UER00283"/>
</dbReference>
<dbReference type="GO" id="GO:0016788">
    <property type="term" value="F:hydrolase activity, acting on ester bonds"/>
    <property type="evidence" value="ECO:0007669"/>
    <property type="project" value="UniProtKB-UniRule"/>
</dbReference>
<keyword evidence="4 5" id="KW-0862">Zinc</keyword>
<dbReference type="Pfam" id="PF04952">
    <property type="entry name" value="AstE_AspA_hybrid"/>
    <property type="match status" value="1"/>
</dbReference>
<evidence type="ECO:0000313" key="8">
    <source>
        <dbReference type="EMBL" id="ATF08780.1"/>
    </source>
</evidence>
<dbReference type="GO" id="GO:0019544">
    <property type="term" value="P:L-arginine catabolic process to L-glutamate"/>
    <property type="evidence" value="ECO:0007669"/>
    <property type="project" value="UniProtKB-UniRule"/>
</dbReference>
<dbReference type="InterPro" id="IPR055438">
    <property type="entry name" value="AstE_AspA_cat"/>
</dbReference>
<dbReference type="NCBIfam" id="NF003706">
    <property type="entry name" value="PRK05324.1"/>
    <property type="match status" value="1"/>
</dbReference>
<dbReference type="GO" id="GO:0009017">
    <property type="term" value="F:succinylglutamate desuccinylase activity"/>
    <property type="evidence" value="ECO:0007669"/>
    <property type="project" value="UniProtKB-EC"/>
</dbReference>
<evidence type="ECO:0000259" key="7">
    <source>
        <dbReference type="Pfam" id="PF24827"/>
    </source>
</evidence>
<comment type="pathway">
    <text evidence="5">Amino-acid degradation; L-arginine degradation via AST pathway; L-glutamate and succinate from L-arginine: step 5/5.</text>
</comment>
<protein>
    <recommendedName>
        <fullName evidence="5">Succinylglutamate desuccinylase</fullName>
        <ecNumber evidence="5">3.5.1.96</ecNumber>
    </recommendedName>
</protein>
<dbReference type="HAMAP" id="MF_00767">
    <property type="entry name" value="Arg_catab_AstE"/>
    <property type="match status" value="1"/>
</dbReference>
<proteinExistence type="inferred from homology"/>
<comment type="function">
    <text evidence="5">Transforms N(2)-succinylglutamate into succinate and glutamate.</text>
</comment>
<evidence type="ECO:0000313" key="9">
    <source>
        <dbReference type="Proteomes" id="UP000218160"/>
    </source>
</evidence>
<organism evidence="8 9">
    <name type="scientific">Candidatus Enterovibrio altilux</name>
    <dbReference type="NCBI Taxonomy" id="1927128"/>
    <lineage>
        <taxon>Bacteria</taxon>
        <taxon>Pseudomonadati</taxon>
        <taxon>Pseudomonadota</taxon>
        <taxon>Gammaproteobacteria</taxon>
        <taxon>Vibrionales</taxon>
        <taxon>Vibrionaceae</taxon>
        <taxon>Enterovibrio</taxon>
    </lineage>
</organism>
<dbReference type="SUPFAM" id="SSF53187">
    <property type="entry name" value="Zn-dependent exopeptidases"/>
    <property type="match status" value="1"/>
</dbReference>
<keyword evidence="1 5" id="KW-0056">Arginine metabolism</keyword>
<keyword evidence="3 5" id="KW-0378">Hydrolase</keyword>
<comment type="catalytic activity">
    <reaction evidence="5">
        <text>N-succinyl-L-glutamate + H2O = L-glutamate + succinate</text>
        <dbReference type="Rhea" id="RHEA:15169"/>
        <dbReference type="ChEBI" id="CHEBI:15377"/>
        <dbReference type="ChEBI" id="CHEBI:29985"/>
        <dbReference type="ChEBI" id="CHEBI:30031"/>
        <dbReference type="ChEBI" id="CHEBI:58763"/>
        <dbReference type="EC" id="3.5.1.96"/>
    </reaction>
</comment>
<dbReference type="PANTHER" id="PTHR15162:SF7">
    <property type="entry name" value="SUCCINYLGLUTAMATE DESUCCINYLASE"/>
    <property type="match status" value="1"/>
</dbReference>
<name>A0A291B6Z4_9GAMM</name>
<dbReference type="InterPro" id="IPR050178">
    <property type="entry name" value="AspA/AstE_fam"/>
</dbReference>
<dbReference type="EC" id="3.5.1.96" evidence="5"/>
<feature type="domain" description="Succinylglutamate desuccinylase/Aspartoacylase catalytic" evidence="7">
    <location>
        <begin position="46"/>
        <end position="242"/>
    </location>
</feature>
<feature type="domain" description="AstE/AspA barrel-sandwich hybrid" evidence="6">
    <location>
        <begin position="258"/>
        <end position="330"/>
    </location>
</feature>
<feature type="binding site" evidence="5">
    <location>
        <position position="58"/>
    </location>
    <ligand>
        <name>Zn(2+)</name>
        <dbReference type="ChEBI" id="CHEBI:29105"/>
    </ligand>
</feature>
<comment type="similarity">
    <text evidence="5">Belongs to the AspA/AstE family. Succinylglutamate desuccinylase subfamily.</text>
</comment>
<dbReference type="KEGG" id="elux:BTN50_0242"/>
<keyword evidence="9" id="KW-1185">Reference proteome</keyword>
<evidence type="ECO:0000256" key="2">
    <source>
        <dbReference type="ARBA" id="ARBA00022723"/>
    </source>
</evidence>
<dbReference type="Proteomes" id="UP000218160">
    <property type="component" value="Chromosome 1"/>
</dbReference>
<feature type="active site" evidence="5">
    <location>
        <position position="218"/>
    </location>
</feature>
<evidence type="ECO:0000256" key="3">
    <source>
        <dbReference type="ARBA" id="ARBA00022801"/>
    </source>
</evidence>
<feature type="binding site" evidence="5">
    <location>
        <position position="154"/>
    </location>
    <ligand>
        <name>Zn(2+)</name>
        <dbReference type="ChEBI" id="CHEBI:29105"/>
    </ligand>
</feature>
<evidence type="ECO:0000256" key="5">
    <source>
        <dbReference type="HAMAP-Rule" id="MF_00767"/>
    </source>
</evidence>
<evidence type="ECO:0000256" key="4">
    <source>
        <dbReference type="ARBA" id="ARBA00022833"/>
    </source>
</evidence>
<dbReference type="InterPro" id="IPR007036">
    <property type="entry name" value="Aste_AspA_hybrid_dom"/>
</dbReference>
<keyword evidence="2 5" id="KW-0479">Metal-binding</keyword>
<gene>
    <name evidence="5" type="primary">astE</name>
    <name evidence="8" type="ORF">BTN50_0242</name>
</gene>
<evidence type="ECO:0000259" key="6">
    <source>
        <dbReference type="Pfam" id="PF04952"/>
    </source>
</evidence>